<reference evidence="10 11" key="1">
    <citation type="submission" date="2018-08" db="EMBL/GenBank/DDBJ databases">
        <title>Wenzhouxiangella salilacus sp. nov., a novel bacterium isolated from a saline lake in Xinjiang Province, China.</title>
        <authorList>
            <person name="Han S."/>
        </authorList>
    </citation>
    <scope>NUCLEOTIDE SEQUENCE [LARGE SCALE GENOMIC DNA]</scope>
    <source>
        <strain evidence="10 11">XDB06</strain>
    </source>
</reference>
<dbReference type="NCBIfam" id="TIGR00066">
    <property type="entry name" value="g_glut_trans"/>
    <property type="match status" value="1"/>
</dbReference>
<dbReference type="Gene3D" id="1.10.246.130">
    <property type="match status" value="1"/>
</dbReference>
<comment type="catalytic activity">
    <reaction evidence="5 8">
        <text>an N-terminal (5-L-glutamyl)-[peptide] + an alpha-amino acid = 5-L-glutamyl amino acid + an N-terminal L-alpha-aminoacyl-[peptide]</text>
        <dbReference type="Rhea" id="RHEA:23904"/>
        <dbReference type="Rhea" id="RHEA-COMP:9780"/>
        <dbReference type="Rhea" id="RHEA-COMP:9795"/>
        <dbReference type="ChEBI" id="CHEBI:77644"/>
        <dbReference type="ChEBI" id="CHEBI:78597"/>
        <dbReference type="ChEBI" id="CHEBI:78599"/>
        <dbReference type="ChEBI" id="CHEBI:78608"/>
        <dbReference type="EC" id="2.3.2.2"/>
    </reaction>
</comment>
<comment type="subunit">
    <text evidence="8">This enzyme consists of two polypeptide chains, which are synthesized in precursor form from a single polypeptide.</text>
</comment>
<dbReference type="OrthoDB" id="5297205at2"/>
<comment type="catalytic activity">
    <reaction evidence="1 8">
        <text>an S-substituted glutathione + H2O = an S-substituted L-cysteinylglycine + L-glutamate</text>
        <dbReference type="Rhea" id="RHEA:59468"/>
        <dbReference type="ChEBI" id="CHEBI:15377"/>
        <dbReference type="ChEBI" id="CHEBI:29985"/>
        <dbReference type="ChEBI" id="CHEBI:90779"/>
        <dbReference type="ChEBI" id="CHEBI:143103"/>
        <dbReference type="EC" id="3.4.19.13"/>
    </reaction>
</comment>
<feature type="binding site" evidence="7">
    <location>
        <position position="413"/>
    </location>
    <ligand>
        <name>L-glutamate</name>
        <dbReference type="ChEBI" id="CHEBI:29985"/>
    </ligand>
</feature>
<keyword evidence="8" id="KW-0865">Zymogen</keyword>
<feature type="chain" id="PRO_5017667425" description="Glutathione hydrolase proenzyme" evidence="9">
    <location>
        <begin position="24"/>
        <end position="566"/>
    </location>
</feature>
<evidence type="ECO:0000256" key="3">
    <source>
        <dbReference type="ARBA" id="ARBA00009381"/>
    </source>
</evidence>
<dbReference type="InterPro" id="IPR055262">
    <property type="entry name" value="GGT_CS"/>
</dbReference>
<dbReference type="Proteomes" id="UP000260351">
    <property type="component" value="Unassembled WGS sequence"/>
</dbReference>
<accession>A0A3E1KD39</accession>
<comment type="caution">
    <text evidence="10">The sequence shown here is derived from an EMBL/GenBank/DDBJ whole genome shotgun (WGS) entry which is preliminary data.</text>
</comment>
<evidence type="ECO:0000256" key="8">
    <source>
        <dbReference type="RuleBase" id="RU368036"/>
    </source>
</evidence>
<feature type="active site" description="Nucleophile" evidence="6">
    <location>
        <position position="371"/>
    </location>
</feature>
<dbReference type="AlphaFoldDB" id="A0A3E1KD39"/>
<dbReference type="GO" id="GO:0006751">
    <property type="term" value="P:glutathione catabolic process"/>
    <property type="evidence" value="ECO:0007669"/>
    <property type="project" value="UniProtKB-UniRule"/>
</dbReference>
<dbReference type="PROSITE" id="PS51257">
    <property type="entry name" value="PROKAR_LIPOPROTEIN"/>
    <property type="match status" value="1"/>
</dbReference>
<evidence type="ECO:0000256" key="7">
    <source>
        <dbReference type="PIRSR" id="PIRSR600101-2"/>
    </source>
</evidence>
<keyword evidence="11" id="KW-1185">Reference proteome</keyword>
<dbReference type="PANTHER" id="PTHR43199:SF6">
    <property type="entry name" value="GLUTATHIONE HYDROLASE PROENZYME"/>
    <property type="match status" value="1"/>
</dbReference>
<gene>
    <name evidence="10" type="primary">ggt</name>
    <name evidence="10" type="ORF">DZC52_00005</name>
</gene>
<evidence type="ECO:0000256" key="4">
    <source>
        <dbReference type="ARBA" id="ARBA00023315"/>
    </source>
</evidence>
<comment type="catalytic activity">
    <reaction evidence="2 8">
        <text>glutathione + H2O = L-cysteinylglycine + L-glutamate</text>
        <dbReference type="Rhea" id="RHEA:28807"/>
        <dbReference type="ChEBI" id="CHEBI:15377"/>
        <dbReference type="ChEBI" id="CHEBI:29985"/>
        <dbReference type="ChEBI" id="CHEBI:57925"/>
        <dbReference type="ChEBI" id="CHEBI:61694"/>
        <dbReference type="EC" id="3.4.19.13"/>
    </reaction>
</comment>
<proteinExistence type="inferred from homology"/>
<dbReference type="PANTHER" id="PTHR43199">
    <property type="entry name" value="GLUTATHIONE HYDROLASE"/>
    <property type="match status" value="1"/>
</dbReference>
<keyword evidence="4 8" id="KW-0012">Acyltransferase</keyword>
<dbReference type="GO" id="GO:0006750">
    <property type="term" value="P:glutathione biosynthetic process"/>
    <property type="evidence" value="ECO:0007669"/>
    <property type="project" value="UniProtKB-KW"/>
</dbReference>
<keyword evidence="8" id="KW-0317">Glutathione biosynthesis</keyword>
<evidence type="ECO:0000256" key="1">
    <source>
        <dbReference type="ARBA" id="ARBA00001049"/>
    </source>
</evidence>
<dbReference type="SUPFAM" id="SSF56235">
    <property type="entry name" value="N-terminal nucleophile aminohydrolases (Ntn hydrolases)"/>
    <property type="match status" value="1"/>
</dbReference>
<evidence type="ECO:0000256" key="2">
    <source>
        <dbReference type="ARBA" id="ARBA00001089"/>
    </source>
</evidence>
<dbReference type="InterPro" id="IPR051792">
    <property type="entry name" value="GGT_bact"/>
</dbReference>
<comment type="PTM">
    <text evidence="8">Cleaved by autocatalysis into a large and a small subunit.</text>
</comment>
<dbReference type="UniPathway" id="UPA00204"/>
<keyword evidence="9" id="KW-0732">Signal</keyword>
<dbReference type="InterPro" id="IPR029055">
    <property type="entry name" value="Ntn_hydrolases_N"/>
</dbReference>
<dbReference type="PRINTS" id="PR01210">
    <property type="entry name" value="GGTRANSPTASE"/>
</dbReference>
<evidence type="ECO:0000256" key="5">
    <source>
        <dbReference type="ARBA" id="ARBA00047417"/>
    </source>
</evidence>
<dbReference type="InterPro" id="IPR043138">
    <property type="entry name" value="GGT_lsub"/>
</dbReference>
<dbReference type="EC" id="2.3.2.2" evidence="8"/>
<dbReference type="Gene3D" id="3.60.20.40">
    <property type="match status" value="1"/>
</dbReference>
<evidence type="ECO:0000313" key="11">
    <source>
        <dbReference type="Proteomes" id="UP000260351"/>
    </source>
</evidence>
<dbReference type="Pfam" id="PF01019">
    <property type="entry name" value="G_glu_transpept"/>
    <property type="match status" value="1"/>
</dbReference>
<dbReference type="PROSITE" id="PS00462">
    <property type="entry name" value="G_GLU_TRANSPEPTIDASE"/>
    <property type="match status" value="1"/>
</dbReference>
<evidence type="ECO:0000256" key="6">
    <source>
        <dbReference type="PIRSR" id="PIRSR600101-1"/>
    </source>
</evidence>
<feature type="binding site" evidence="7">
    <location>
        <position position="96"/>
    </location>
    <ligand>
        <name>L-glutamate</name>
        <dbReference type="ChEBI" id="CHEBI:29985"/>
    </ligand>
</feature>
<keyword evidence="8 10" id="KW-0808">Transferase</keyword>
<name>A0A3E1KD39_9GAMM</name>
<organism evidence="10 11">
    <name type="scientific">Wenzhouxiangella sediminis</name>
    <dbReference type="NCBI Taxonomy" id="1792836"/>
    <lineage>
        <taxon>Bacteria</taxon>
        <taxon>Pseudomonadati</taxon>
        <taxon>Pseudomonadota</taxon>
        <taxon>Gammaproteobacteria</taxon>
        <taxon>Chromatiales</taxon>
        <taxon>Wenzhouxiangellaceae</taxon>
        <taxon>Wenzhouxiangella</taxon>
    </lineage>
</organism>
<protein>
    <recommendedName>
        <fullName evidence="8">Glutathione hydrolase proenzyme</fullName>
        <ecNumber evidence="8">2.3.2.2</ecNumber>
        <ecNumber evidence="8">3.4.19.13</ecNumber>
    </recommendedName>
    <component>
        <recommendedName>
            <fullName evidence="8">Glutathione hydrolase large chain</fullName>
        </recommendedName>
    </component>
    <component>
        <recommendedName>
            <fullName evidence="8">Glutathione hydrolase small chain</fullName>
        </recommendedName>
    </component>
</protein>
<keyword evidence="8" id="KW-0378">Hydrolase</keyword>
<comment type="similarity">
    <text evidence="3 8">Belongs to the gamma-glutamyltransferase family.</text>
</comment>
<dbReference type="EMBL" id="QUZK01000001">
    <property type="protein sequence ID" value="RFF33125.1"/>
    <property type="molecule type" value="Genomic_DNA"/>
</dbReference>
<feature type="binding site" evidence="7">
    <location>
        <begin position="389"/>
        <end position="391"/>
    </location>
    <ligand>
        <name>L-glutamate</name>
        <dbReference type="ChEBI" id="CHEBI:29985"/>
    </ligand>
</feature>
<evidence type="ECO:0000313" key="10">
    <source>
        <dbReference type="EMBL" id="RFF33125.1"/>
    </source>
</evidence>
<dbReference type="GO" id="GO:0036374">
    <property type="term" value="F:glutathione hydrolase activity"/>
    <property type="evidence" value="ECO:0007669"/>
    <property type="project" value="UniProtKB-UniRule"/>
</dbReference>
<evidence type="ECO:0000256" key="9">
    <source>
        <dbReference type="SAM" id="SignalP"/>
    </source>
</evidence>
<feature type="signal peptide" evidence="9">
    <location>
        <begin position="1"/>
        <end position="23"/>
    </location>
</feature>
<feature type="binding site" evidence="7">
    <location>
        <begin position="442"/>
        <end position="443"/>
    </location>
    <ligand>
        <name>L-glutamate</name>
        <dbReference type="ChEBI" id="CHEBI:29985"/>
    </ligand>
</feature>
<dbReference type="InterPro" id="IPR000101">
    <property type="entry name" value="GGT_peptidase"/>
</dbReference>
<comment type="pathway">
    <text evidence="8">Sulfur metabolism; glutathione metabolism.</text>
</comment>
<dbReference type="GO" id="GO:0103068">
    <property type="term" value="F:leukotriene C4 gamma-glutamyl transferase activity"/>
    <property type="evidence" value="ECO:0007669"/>
    <property type="project" value="UniProtKB-EC"/>
</dbReference>
<dbReference type="InterPro" id="IPR043137">
    <property type="entry name" value="GGT_ssub_C"/>
</dbReference>
<dbReference type="EC" id="3.4.19.13" evidence="8"/>
<feature type="binding site" evidence="7">
    <location>
        <position position="463"/>
    </location>
    <ligand>
        <name>L-glutamate</name>
        <dbReference type="ChEBI" id="CHEBI:29985"/>
    </ligand>
</feature>
<sequence>MFRRTRFAFACLLLTLACAVAWAADGPGKAAVSSAHELATDAGVEILEKGGNAFDAAVAVSAALAVVEPESSGAGGGGFWLLHRASDDFSVMVDGRETAPAAATEDMYLDEEGGVDRDRAINGALAGGIPGAPAAWVHIAETYGTLPLSDLLAPAIRLAEEGFPVDAKYQALLNWRAHVMKRWPETAAIFMPGGEVPAIGDTIRQPDLADTLRALAEKGRDGFYAGEVARKLVDGVQATGGLWTLEDFADYEVVEREPVRTSYRGYELVTAAPPSSGGIAIGQMLEIVEPFDLTGMSRADRVHVLAEAMRRAYRDRALYLGDPDFVDIPTGMLLSENYAAGLRTTLRLDRATPSSMLAADPDRLGKESSDTTHFSLIDSQGNMVSATLTVNLPFGAAYVPPGTGVLVNNEMDDFSAKPGEPNAYGLIGFSANAIEPHKRMLSSMSPTIVIGDDRTAVLGTPGGSRIITMVLLGILDFIDGNGPESWVSLPRFHHQYLPDEISIEPDALSDAEIEALEEKGHTVTVRNRTWGNMHGVMWNRETGELEAAHDPRWNSGGAVVVDIDAK</sequence>
<dbReference type="RefSeq" id="WP_116649067.1">
    <property type="nucleotide sequence ID" value="NZ_QUZK01000001.1"/>
</dbReference>